<dbReference type="AlphaFoldDB" id="A0A1X0NX71"/>
<evidence type="ECO:0000313" key="1">
    <source>
        <dbReference type="EMBL" id="ORC89063.1"/>
    </source>
</evidence>
<protein>
    <submittedName>
        <fullName evidence="1">Peptidyl-prolyl cis-trans isomerase</fullName>
    </submittedName>
</protein>
<dbReference type="RefSeq" id="XP_028883129.1">
    <property type="nucleotide sequence ID" value="XM_029025719.1"/>
</dbReference>
<keyword evidence="2" id="KW-1185">Reference proteome</keyword>
<gene>
    <name evidence="1" type="ORF">TM35_000142740</name>
</gene>
<dbReference type="OrthoDB" id="249535at2759"/>
<keyword evidence="1" id="KW-0413">Isomerase</keyword>
<dbReference type="Proteomes" id="UP000192257">
    <property type="component" value="Unassembled WGS sequence"/>
</dbReference>
<accession>A0A1X0NX71</accession>
<reference evidence="1 2" key="1">
    <citation type="submission" date="2017-03" db="EMBL/GenBank/DDBJ databases">
        <title>An alternative strategy for trypanosome survival in the mammalian bloodstream revealed through genome and transcriptome analysis of the ubiquitous bovine parasite Trypanosoma (Megatrypanum) theileri.</title>
        <authorList>
            <person name="Kelly S."/>
            <person name="Ivens A."/>
            <person name="Mott A."/>
            <person name="O'Neill E."/>
            <person name="Emms D."/>
            <person name="Macleod O."/>
            <person name="Voorheis P."/>
            <person name="Matthews J."/>
            <person name="Matthews K."/>
            <person name="Carrington M."/>
        </authorList>
    </citation>
    <scope>NUCLEOTIDE SEQUENCE [LARGE SCALE GENOMIC DNA]</scope>
    <source>
        <strain evidence="1">Edinburgh</strain>
    </source>
</reference>
<dbReference type="GeneID" id="39985499"/>
<dbReference type="VEuPathDB" id="TriTrypDB:TM35_000142740"/>
<dbReference type="GO" id="GO:0016853">
    <property type="term" value="F:isomerase activity"/>
    <property type="evidence" value="ECO:0007669"/>
    <property type="project" value="UniProtKB-KW"/>
</dbReference>
<sequence>MAGCGQHSLSRLKYATLSSFLLLKTFEKGLLNMLVSAVGFMEGYDPDSSPSIDLFDRAESRSLFLVPYVTNMGLVEKERSIQLDQQKKTIVSLDKEKPPPVPMFISSVTVKKDAISPSVKVDNSFIKNFIPQGTFPKEELAYNILRTTLPSYVTLHVVTLLLASGITIPREVAVDLLHRLANDDKETACNVASLLEVELDLTECSAFKNLFPSRRRKPPQSIVCHEKFNKIGVQDKIALVPQKGNTNTMRLSRLQHVRKKKQ</sequence>
<dbReference type="EMBL" id="NBCO01000014">
    <property type="protein sequence ID" value="ORC89063.1"/>
    <property type="molecule type" value="Genomic_DNA"/>
</dbReference>
<comment type="caution">
    <text evidence="1">The sequence shown here is derived from an EMBL/GenBank/DDBJ whole genome shotgun (WGS) entry which is preliminary data.</text>
</comment>
<proteinExistence type="predicted"/>
<organism evidence="1 2">
    <name type="scientific">Trypanosoma theileri</name>
    <dbReference type="NCBI Taxonomy" id="67003"/>
    <lineage>
        <taxon>Eukaryota</taxon>
        <taxon>Discoba</taxon>
        <taxon>Euglenozoa</taxon>
        <taxon>Kinetoplastea</taxon>
        <taxon>Metakinetoplastina</taxon>
        <taxon>Trypanosomatida</taxon>
        <taxon>Trypanosomatidae</taxon>
        <taxon>Trypanosoma</taxon>
    </lineage>
</organism>
<evidence type="ECO:0000313" key="2">
    <source>
        <dbReference type="Proteomes" id="UP000192257"/>
    </source>
</evidence>
<name>A0A1X0NX71_9TRYP</name>